<dbReference type="InterPro" id="IPR002716">
    <property type="entry name" value="PIN_dom"/>
</dbReference>
<evidence type="ECO:0000313" key="3">
    <source>
        <dbReference type="EMBL" id="SFE59019.1"/>
    </source>
</evidence>
<evidence type="ECO:0000313" key="4">
    <source>
        <dbReference type="Proteomes" id="UP000199516"/>
    </source>
</evidence>
<feature type="transmembrane region" description="Helical" evidence="1">
    <location>
        <begin position="222"/>
        <end position="241"/>
    </location>
</feature>
<proteinExistence type="predicted"/>
<dbReference type="AlphaFoldDB" id="A0A1I2BSE5"/>
<dbReference type="RefSeq" id="WP_177194722.1">
    <property type="nucleotide sequence ID" value="NZ_FONT01000002.1"/>
</dbReference>
<protein>
    <submittedName>
        <fullName evidence="3">PIN domain-containing protein</fullName>
    </submittedName>
</protein>
<gene>
    <name evidence="3" type="ORF">SAMN05192532_102481</name>
</gene>
<keyword evidence="1" id="KW-0812">Transmembrane</keyword>
<evidence type="ECO:0000259" key="2">
    <source>
        <dbReference type="Pfam" id="PF13638"/>
    </source>
</evidence>
<evidence type="ECO:0000256" key="1">
    <source>
        <dbReference type="SAM" id="Phobius"/>
    </source>
</evidence>
<dbReference type="Pfam" id="PF13638">
    <property type="entry name" value="PIN_4"/>
    <property type="match status" value="1"/>
</dbReference>
<dbReference type="STRING" id="930128.SAMN05192532_102481"/>
<dbReference type="Gene3D" id="3.40.50.1010">
    <property type="entry name" value="5'-nuclease"/>
    <property type="match status" value="1"/>
</dbReference>
<keyword evidence="1" id="KW-1133">Transmembrane helix</keyword>
<organism evidence="3 4">
    <name type="scientific">Alteribacillus iranensis</name>
    <dbReference type="NCBI Taxonomy" id="930128"/>
    <lineage>
        <taxon>Bacteria</taxon>
        <taxon>Bacillati</taxon>
        <taxon>Bacillota</taxon>
        <taxon>Bacilli</taxon>
        <taxon>Bacillales</taxon>
        <taxon>Bacillaceae</taxon>
        <taxon>Alteribacillus</taxon>
    </lineage>
</organism>
<keyword evidence="1" id="KW-0472">Membrane</keyword>
<feature type="transmembrane region" description="Helical" evidence="1">
    <location>
        <begin position="6"/>
        <end position="26"/>
    </location>
</feature>
<dbReference type="EMBL" id="FONT01000002">
    <property type="protein sequence ID" value="SFE59019.1"/>
    <property type="molecule type" value="Genomic_DNA"/>
</dbReference>
<accession>A0A1I2BSE5</accession>
<feature type="domain" description="PIN" evidence="2">
    <location>
        <begin position="76"/>
        <end position="198"/>
    </location>
</feature>
<reference evidence="3 4" key="1">
    <citation type="submission" date="2016-10" db="EMBL/GenBank/DDBJ databases">
        <authorList>
            <person name="de Groot N.N."/>
        </authorList>
    </citation>
    <scope>NUCLEOTIDE SEQUENCE [LARGE SCALE GENOMIC DNA]</scope>
    <source>
        <strain evidence="3 4">DSM 23995</strain>
    </source>
</reference>
<name>A0A1I2BSE5_9BACI</name>
<keyword evidence="4" id="KW-1185">Reference proteome</keyword>
<dbReference type="Proteomes" id="UP000199516">
    <property type="component" value="Unassembled WGS sequence"/>
</dbReference>
<sequence length="421" mass="47445">MGDADVVYRVLQIGAAVLVILSFITLRKGREIARRYKRYGKPMQQKEAKLPHRFTEESVMQAARKYARKRGHVLAFDTDILLEHPYLLSNIAKVSKINMLISQQVRYELDKWKDSDSELNQKARVVLKQIANLHKEGRVELVRFDKAYTAQVGLRPEVKDDIIISSYMEKAEHGMGVVFVSNDNNARTTARTTDLIALELDWNSNKRGASSPVVRPGYTYKLISVICFSLVVGFISGAVYLDTDVRAGASSGSKEDAGFSEDKPTYVDGEFNYLVRDQYNQVYEGKKAGDWGGVALIDRHTYSTGGMSLVFAGWSDNIKDKHNQLMYRMVLANGVEKEQDRGSYDEYRPDSGISMASIDTNITFEGVNYSERAMFYLTADEIEQLEGATIQIVHKVKGDIITEMPLDVRVIEPAEETEASE</sequence>